<dbReference type="InterPro" id="IPR000021">
    <property type="entry name" value="Hok/gef_toxin"/>
</dbReference>
<evidence type="ECO:0000256" key="4">
    <source>
        <dbReference type="ARBA" id="ARBA00022649"/>
    </source>
</evidence>
<evidence type="ECO:0000256" key="1">
    <source>
        <dbReference type="ARBA" id="ARBA00004377"/>
    </source>
</evidence>
<dbReference type="InterPro" id="IPR018084">
    <property type="entry name" value="Hok/gef_toxin_CS"/>
</dbReference>
<evidence type="ECO:0000256" key="3">
    <source>
        <dbReference type="ARBA" id="ARBA00022519"/>
    </source>
</evidence>
<dbReference type="PRINTS" id="PR00281">
    <property type="entry name" value="HOKGEFTOXIC"/>
</dbReference>
<dbReference type="EMBL" id="CP035382">
    <property type="protein sequence ID" value="QDK19253.1"/>
    <property type="molecule type" value="Genomic_DNA"/>
</dbReference>
<gene>
    <name evidence="9" type="ORF">ES815_13475</name>
</gene>
<sequence length="50" mass="5880">MPKRTLLLGLLMICMTLLIFTWMVRDSLCELRFRQDHTELAAVLACEVKR</sequence>
<dbReference type="RefSeq" id="WP_142488218.1">
    <property type="nucleotide sequence ID" value="NZ_CP035382.1"/>
</dbReference>
<dbReference type="Proteomes" id="UP000317812">
    <property type="component" value="Chromosome"/>
</dbReference>
<evidence type="ECO:0000256" key="8">
    <source>
        <dbReference type="RuleBase" id="RU221113"/>
    </source>
</evidence>
<accession>A0AAP9AKX7</accession>
<evidence type="ECO:0000256" key="6">
    <source>
        <dbReference type="ARBA" id="ARBA00022989"/>
    </source>
</evidence>
<protein>
    <submittedName>
        <fullName evidence="9">Hok/Gef family protein</fullName>
    </submittedName>
</protein>
<proteinExistence type="inferred from homology"/>
<evidence type="ECO:0000256" key="5">
    <source>
        <dbReference type="ARBA" id="ARBA00022692"/>
    </source>
</evidence>
<keyword evidence="4" id="KW-1277">Toxin-antitoxin system</keyword>
<evidence type="ECO:0000313" key="10">
    <source>
        <dbReference type="Proteomes" id="UP000317812"/>
    </source>
</evidence>
<dbReference type="GO" id="GO:0005886">
    <property type="term" value="C:plasma membrane"/>
    <property type="evidence" value="ECO:0007669"/>
    <property type="project" value="UniProtKB-SubCell"/>
</dbReference>
<keyword evidence="2" id="KW-1003">Cell membrane</keyword>
<comment type="similarity">
    <text evidence="8">Belongs to the hok/gef family.</text>
</comment>
<evidence type="ECO:0000256" key="2">
    <source>
        <dbReference type="ARBA" id="ARBA00022475"/>
    </source>
</evidence>
<name>A0AAP9AKX7_9ENTR</name>
<keyword evidence="3" id="KW-0997">Cell inner membrane</keyword>
<comment type="subcellular location">
    <subcellularLocation>
        <location evidence="1 8">Cell inner membrane</location>
        <topology evidence="1 8">Single-pass membrane protein</topology>
    </subcellularLocation>
</comment>
<dbReference type="Pfam" id="PF01848">
    <property type="entry name" value="HOK_GEF"/>
    <property type="match status" value="1"/>
</dbReference>
<evidence type="ECO:0000313" key="9">
    <source>
        <dbReference type="EMBL" id="QDK19253.1"/>
    </source>
</evidence>
<reference evidence="9 10" key="1">
    <citation type="submission" date="2019-01" db="EMBL/GenBank/DDBJ databases">
        <title>Florfenicol resistance in Enterobacteriaceae and whole-genome sequence analysis of florfenicol-resistant Leclercia adecarboxylata strain R25.</title>
        <authorList>
            <person name="Bao Q."/>
            <person name="Ying Y."/>
        </authorList>
    </citation>
    <scope>NUCLEOTIDE SEQUENCE [LARGE SCALE GENOMIC DNA]</scope>
    <source>
        <strain evidence="9 10">R25</strain>
    </source>
</reference>
<keyword evidence="5 8" id="KW-0812">Transmembrane</keyword>
<keyword evidence="6 8" id="KW-1133">Transmembrane helix</keyword>
<feature type="transmembrane region" description="Helical" evidence="8">
    <location>
        <begin position="6"/>
        <end position="24"/>
    </location>
</feature>
<evidence type="ECO:0000256" key="7">
    <source>
        <dbReference type="ARBA" id="ARBA00023136"/>
    </source>
</evidence>
<dbReference type="AlphaFoldDB" id="A0AAP9AKX7"/>
<keyword evidence="7 8" id="KW-0472">Membrane</keyword>
<dbReference type="PROSITE" id="PS00556">
    <property type="entry name" value="HOK_GEF"/>
    <property type="match status" value="1"/>
</dbReference>
<organism evidence="9 10">
    <name type="scientific">Leclercia adecarboxylata</name>
    <dbReference type="NCBI Taxonomy" id="83655"/>
    <lineage>
        <taxon>Bacteria</taxon>
        <taxon>Pseudomonadati</taxon>
        <taxon>Pseudomonadota</taxon>
        <taxon>Gammaproteobacteria</taxon>
        <taxon>Enterobacterales</taxon>
        <taxon>Enterobacteriaceae</taxon>
        <taxon>Leclercia</taxon>
    </lineage>
</organism>